<gene>
    <name evidence="1" type="ORF">JKF63_08001</name>
</gene>
<dbReference type="AlphaFoldDB" id="A0A836IPF9"/>
<dbReference type="RefSeq" id="XP_067755656.1">
    <property type="nucleotide sequence ID" value="XM_067903929.1"/>
</dbReference>
<sequence>MENPAGSETGTKLTDNQRSAFRRRLLIELSVLRSRYARLSDYHHHNDSGHTLPVPAPVNGFTSAVSNASSADEETGALCQSDRDAIEALFHSIDDFTCVFNEGRGEVMRNDIVSKIMSDIV</sequence>
<name>A0A836IPF9_9TRYP</name>
<proteinExistence type="predicted"/>
<evidence type="ECO:0000313" key="1">
    <source>
        <dbReference type="EMBL" id="KAG5499438.1"/>
    </source>
</evidence>
<organism evidence="1 2">
    <name type="scientific">Porcisia hertigi</name>
    <dbReference type="NCBI Taxonomy" id="2761500"/>
    <lineage>
        <taxon>Eukaryota</taxon>
        <taxon>Discoba</taxon>
        <taxon>Euglenozoa</taxon>
        <taxon>Kinetoplastea</taxon>
        <taxon>Metakinetoplastina</taxon>
        <taxon>Trypanosomatida</taxon>
        <taxon>Trypanosomatidae</taxon>
        <taxon>Leishmaniinae</taxon>
        <taxon>Porcisia</taxon>
    </lineage>
</organism>
<evidence type="ECO:0000313" key="2">
    <source>
        <dbReference type="Proteomes" id="UP000674318"/>
    </source>
</evidence>
<keyword evidence="2" id="KW-1185">Reference proteome</keyword>
<reference evidence="1 2" key="1">
    <citation type="submission" date="2021-02" db="EMBL/GenBank/DDBJ databases">
        <title>Porcisia hertigi Genome sequencing and assembly.</title>
        <authorList>
            <person name="Almutairi H."/>
            <person name="Gatherer D."/>
        </authorList>
    </citation>
    <scope>NUCLEOTIDE SEQUENCE [LARGE SCALE GENOMIC DNA]</scope>
    <source>
        <strain evidence="1 2">C119</strain>
    </source>
</reference>
<dbReference type="GeneID" id="94294006"/>
<comment type="caution">
    <text evidence="1">The sequence shown here is derived from an EMBL/GenBank/DDBJ whole genome shotgun (WGS) entry which is preliminary data.</text>
</comment>
<accession>A0A836IPF9</accession>
<dbReference type="EMBL" id="JAFJZO010000029">
    <property type="protein sequence ID" value="KAG5499438.1"/>
    <property type="molecule type" value="Genomic_DNA"/>
</dbReference>
<protein>
    <submittedName>
        <fullName evidence="1">Uncharacterized protein</fullName>
    </submittedName>
</protein>
<dbReference type="KEGG" id="phet:94294006"/>
<dbReference type="OrthoDB" id="271633at2759"/>
<dbReference type="Proteomes" id="UP000674318">
    <property type="component" value="Unassembled WGS sequence"/>
</dbReference>